<keyword evidence="9" id="KW-1185">Reference proteome</keyword>
<dbReference type="InterPro" id="IPR019758">
    <property type="entry name" value="Pept_S26A_signal_pept_1_CS"/>
</dbReference>
<dbReference type="PANTHER" id="PTHR43390:SF1">
    <property type="entry name" value="CHLOROPLAST PROCESSING PEPTIDASE"/>
    <property type="match status" value="1"/>
</dbReference>
<dbReference type="GeneID" id="93710628"/>
<evidence type="ECO:0000313" key="9">
    <source>
        <dbReference type="Proteomes" id="UP000182762"/>
    </source>
</evidence>
<dbReference type="RefSeq" id="WP_061804344.1">
    <property type="nucleotide sequence ID" value="NZ_FOXX01000004.1"/>
</dbReference>
<gene>
    <name evidence="8" type="ORF">SAMN02745910_01953</name>
</gene>
<proteinExistence type="inferred from homology"/>
<evidence type="ECO:0000256" key="1">
    <source>
        <dbReference type="ARBA" id="ARBA00000677"/>
    </source>
</evidence>
<sequence length="179" mass="20528">MEKRKEIFSWIKVFGFAIVIALIARNFIFSPYTVHGESMMPTIQNDNRVIVSKLSDIDRFDTIVFDAPDSDDRYIKRVIGLPGDTVEMKNDTLYVNGKAYSEDYLNSVAKQESISQHWTEDFTLEEKTGKKVVPEGYVFVLGDNRPISKDSRIFGLLSMKSIQGQAVFRFWPFNEIGPL</sequence>
<reference evidence="8 9" key="1">
    <citation type="submission" date="2016-10" db="EMBL/GenBank/DDBJ databases">
        <authorList>
            <person name="Varghese N."/>
            <person name="Submissions S."/>
        </authorList>
    </citation>
    <scope>NUCLEOTIDE SEQUENCE [LARGE SCALE GENOMIC DNA]</scope>
    <source>
        <strain evidence="8 9">DSM 13796</strain>
    </source>
</reference>
<dbReference type="PROSITE" id="PS00760">
    <property type="entry name" value="SPASE_I_2"/>
    <property type="match status" value="1"/>
</dbReference>
<evidence type="ECO:0000256" key="5">
    <source>
        <dbReference type="ARBA" id="ARBA00022801"/>
    </source>
</evidence>
<dbReference type="EC" id="3.4.21.89" evidence="4 6"/>
<evidence type="ECO:0000256" key="6">
    <source>
        <dbReference type="RuleBase" id="RU362042"/>
    </source>
</evidence>
<dbReference type="InterPro" id="IPR000223">
    <property type="entry name" value="Pept_S26A_signal_pept_1"/>
</dbReference>
<comment type="subcellular location">
    <subcellularLocation>
        <location evidence="2">Cell membrane</location>
        <topology evidence="2">Single-pass type II membrane protein</topology>
    </subcellularLocation>
    <subcellularLocation>
        <location evidence="6">Membrane</location>
        <topology evidence="6">Single-pass type II membrane protein</topology>
    </subcellularLocation>
</comment>
<evidence type="ECO:0000256" key="4">
    <source>
        <dbReference type="ARBA" id="ARBA00013208"/>
    </source>
</evidence>
<feature type="domain" description="Peptidase S26" evidence="7">
    <location>
        <begin position="8"/>
        <end position="171"/>
    </location>
</feature>
<evidence type="ECO:0000256" key="2">
    <source>
        <dbReference type="ARBA" id="ARBA00004401"/>
    </source>
</evidence>
<dbReference type="NCBIfam" id="TIGR02227">
    <property type="entry name" value="sigpep_I_bact"/>
    <property type="match status" value="1"/>
</dbReference>
<dbReference type="Pfam" id="PF10502">
    <property type="entry name" value="Peptidase_S26"/>
    <property type="match status" value="1"/>
</dbReference>
<protein>
    <recommendedName>
        <fullName evidence="4 6">Signal peptidase I</fullName>
        <ecNumber evidence="4 6">3.4.21.89</ecNumber>
    </recommendedName>
</protein>
<dbReference type="SUPFAM" id="SSF51306">
    <property type="entry name" value="LexA/Signal peptidase"/>
    <property type="match status" value="1"/>
</dbReference>
<dbReference type="Proteomes" id="UP000182762">
    <property type="component" value="Unassembled WGS sequence"/>
</dbReference>
<dbReference type="InterPro" id="IPR019757">
    <property type="entry name" value="Pept_S26A_signal_pept_1_Lys-AS"/>
</dbReference>
<dbReference type="PROSITE" id="PS00761">
    <property type="entry name" value="SPASE_I_3"/>
    <property type="match status" value="1"/>
</dbReference>
<dbReference type="CDD" id="cd06530">
    <property type="entry name" value="S26_SPase_I"/>
    <property type="match status" value="1"/>
</dbReference>
<evidence type="ECO:0000259" key="7">
    <source>
        <dbReference type="Pfam" id="PF10502"/>
    </source>
</evidence>
<dbReference type="PRINTS" id="PR00727">
    <property type="entry name" value="LEADERPTASE"/>
</dbReference>
<dbReference type="Gene3D" id="2.10.109.10">
    <property type="entry name" value="Umud Fragment, subunit A"/>
    <property type="match status" value="1"/>
</dbReference>
<dbReference type="InterPro" id="IPR019533">
    <property type="entry name" value="Peptidase_S26"/>
</dbReference>
<comment type="caution">
    <text evidence="8">The sequence shown here is derived from an EMBL/GenBank/DDBJ whole genome shotgun (WGS) entry which is preliminary data.</text>
</comment>
<dbReference type="EMBL" id="FOXX01000004">
    <property type="protein sequence ID" value="SFQ54641.1"/>
    <property type="molecule type" value="Genomic_DNA"/>
</dbReference>
<organism evidence="8 9">
    <name type="scientific">Priestia endophytica DSM 13796</name>
    <dbReference type="NCBI Taxonomy" id="1121089"/>
    <lineage>
        <taxon>Bacteria</taxon>
        <taxon>Bacillati</taxon>
        <taxon>Bacillota</taxon>
        <taxon>Bacilli</taxon>
        <taxon>Bacillales</taxon>
        <taxon>Bacillaceae</taxon>
        <taxon>Priestia</taxon>
    </lineage>
</organism>
<evidence type="ECO:0000313" key="8">
    <source>
        <dbReference type="EMBL" id="SFQ54641.1"/>
    </source>
</evidence>
<name>A0A1I5ZDX5_9BACI</name>
<keyword evidence="5 6" id="KW-0378">Hydrolase</keyword>
<comment type="similarity">
    <text evidence="3 6">Belongs to the peptidase S26 family.</text>
</comment>
<dbReference type="InterPro" id="IPR036286">
    <property type="entry name" value="LexA/Signal_pep-like_sf"/>
</dbReference>
<evidence type="ECO:0000256" key="3">
    <source>
        <dbReference type="ARBA" id="ARBA00009370"/>
    </source>
</evidence>
<keyword evidence="6" id="KW-0645">Protease</keyword>
<comment type="catalytic activity">
    <reaction evidence="1 6">
        <text>Cleavage of hydrophobic, N-terminal signal or leader sequences from secreted and periplasmic proteins.</text>
        <dbReference type="EC" id="3.4.21.89"/>
    </reaction>
</comment>
<dbReference type="PANTHER" id="PTHR43390">
    <property type="entry name" value="SIGNAL PEPTIDASE I"/>
    <property type="match status" value="1"/>
</dbReference>
<accession>A0A1I5ZDX5</accession>